<dbReference type="GO" id="GO:0003677">
    <property type="term" value="F:DNA binding"/>
    <property type="evidence" value="ECO:0007669"/>
    <property type="project" value="InterPro"/>
</dbReference>
<gene>
    <name evidence="4" type="ORF">PAPOLLO_LOCUS26664</name>
</gene>
<dbReference type="GO" id="GO:0005667">
    <property type="term" value="C:transcription regulator complex"/>
    <property type="evidence" value="ECO:0007669"/>
    <property type="project" value="TreeGrafter"/>
</dbReference>
<dbReference type="Pfam" id="PF02944">
    <property type="entry name" value="BESS"/>
    <property type="match status" value="1"/>
</dbReference>
<dbReference type="PANTHER" id="PTHR12243">
    <property type="entry name" value="MADF DOMAIN TRANSCRIPTION FACTOR"/>
    <property type="match status" value="1"/>
</dbReference>
<evidence type="ECO:0000259" key="2">
    <source>
        <dbReference type="PROSITE" id="PS51029"/>
    </source>
</evidence>
<dbReference type="InterPro" id="IPR006578">
    <property type="entry name" value="MADF-dom"/>
</dbReference>
<dbReference type="GO" id="GO:0006357">
    <property type="term" value="P:regulation of transcription by RNA polymerase II"/>
    <property type="evidence" value="ECO:0007669"/>
    <property type="project" value="TreeGrafter"/>
</dbReference>
<name>A0A8S3YDQ4_PARAO</name>
<dbReference type="InterPro" id="IPR004210">
    <property type="entry name" value="BESS_motif"/>
</dbReference>
<dbReference type="Proteomes" id="UP000691718">
    <property type="component" value="Unassembled WGS sequence"/>
</dbReference>
<organism evidence="4 5">
    <name type="scientific">Parnassius apollo</name>
    <name type="common">Apollo butterfly</name>
    <name type="synonym">Papilio apollo</name>
    <dbReference type="NCBI Taxonomy" id="110799"/>
    <lineage>
        <taxon>Eukaryota</taxon>
        <taxon>Metazoa</taxon>
        <taxon>Ecdysozoa</taxon>
        <taxon>Arthropoda</taxon>
        <taxon>Hexapoda</taxon>
        <taxon>Insecta</taxon>
        <taxon>Pterygota</taxon>
        <taxon>Neoptera</taxon>
        <taxon>Endopterygota</taxon>
        <taxon>Lepidoptera</taxon>
        <taxon>Glossata</taxon>
        <taxon>Ditrysia</taxon>
        <taxon>Papilionoidea</taxon>
        <taxon>Papilionidae</taxon>
        <taxon>Parnassiinae</taxon>
        <taxon>Parnassini</taxon>
        <taxon>Parnassius</taxon>
        <taxon>Parnassius</taxon>
    </lineage>
</organism>
<reference evidence="4" key="1">
    <citation type="submission" date="2021-04" db="EMBL/GenBank/DDBJ databases">
        <authorList>
            <person name="Tunstrom K."/>
        </authorList>
    </citation>
    <scope>NUCLEOTIDE SEQUENCE</scope>
</reference>
<dbReference type="PANTHER" id="PTHR12243:SF67">
    <property type="entry name" value="COREPRESSOR OF PANGOLIN, ISOFORM A-RELATED"/>
    <property type="match status" value="1"/>
</dbReference>
<evidence type="ECO:0000259" key="3">
    <source>
        <dbReference type="PROSITE" id="PS51031"/>
    </source>
</evidence>
<comment type="subcellular location">
    <subcellularLocation>
        <location evidence="1">Nucleus</location>
    </subcellularLocation>
</comment>
<dbReference type="GO" id="GO:0005634">
    <property type="term" value="C:nucleus"/>
    <property type="evidence" value="ECO:0007669"/>
    <property type="project" value="UniProtKB-SubCell"/>
</dbReference>
<sequence length="250" mass="29372">MDINTEEFISAVQHRTAIWQSKHLQHLNRKVINKLWEEIKQLFPGSNDKQLRKKWKNLRDHFRKELKKFPPARSGDPGDTLQSTWPYFQQMLFIKDDLTAEQSSGNLDAVTHNISQDHADTDDSSVITDVTDTISQSSSGSKKRKCASDYREQFIELENKKIVLLQIKLSQATTSSNDGEEKCEDYYFFKSLIPQMRAFPPLQKLRVKNKIMQLLMAETEKLEYERRYDSYGFNTQSNMDFNPYNNMDRQ</sequence>
<dbReference type="OrthoDB" id="6487365at2759"/>
<comment type="caution">
    <text evidence="4">The sequence shown here is derived from an EMBL/GenBank/DDBJ whole genome shotgun (WGS) entry which is preliminary data.</text>
</comment>
<evidence type="ECO:0000313" key="5">
    <source>
        <dbReference type="Proteomes" id="UP000691718"/>
    </source>
</evidence>
<feature type="domain" description="MADF" evidence="2">
    <location>
        <begin position="7"/>
        <end position="99"/>
    </location>
</feature>
<evidence type="ECO:0000313" key="4">
    <source>
        <dbReference type="EMBL" id="CAG5056224.1"/>
    </source>
</evidence>
<accession>A0A8S3YDQ4</accession>
<dbReference type="AlphaFoldDB" id="A0A8S3YDQ4"/>
<protein>
    <submittedName>
        <fullName evidence="4">(apollo) hypothetical protein</fullName>
    </submittedName>
</protein>
<dbReference type="PROSITE" id="PS51031">
    <property type="entry name" value="BESS"/>
    <property type="match status" value="1"/>
</dbReference>
<dbReference type="EMBL" id="CAJQZP010001597">
    <property type="protein sequence ID" value="CAG5056224.1"/>
    <property type="molecule type" value="Genomic_DNA"/>
</dbReference>
<proteinExistence type="predicted"/>
<evidence type="ECO:0000256" key="1">
    <source>
        <dbReference type="PROSITE-ProRule" id="PRU00371"/>
    </source>
</evidence>
<dbReference type="Pfam" id="PF10545">
    <property type="entry name" value="MADF_DNA_bdg"/>
    <property type="match status" value="1"/>
</dbReference>
<dbReference type="InterPro" id="IPR039353">
    <property type="entry name" value="TF_Adf1"/>
</dbReference>
<feature type="domain" description="BESS" evidence="3">
    <location>
        <begin position="182"/>
        <end position="221"/>
    </location>
</feature>
<keyword evidence="5" id="KW-1185">Reference proteome</keyword>
<dbReference type="SMART" id="SM00595">
    <property type="entry name" value="MADF"/>
    <property type="match status" value="1"/>
</dbReference>
<keyword evidence="1" id="KW-0539">Nucleus</keyword>
<dbReference type="PROSITE" id="PS51029">
    <property type="entry name" value="MADF"/>
    <property type="match status" value="1"/>
</dbReference>